<gene>
    <name evidence="4" type="ORF">HMPREF0636_0243</name>
</gene>
<evidence type="ECO:0000259" key="3">
    <source>
        <dbReference type="Pfam" id="PF18291"/>
    </source>
</evidence>
<feature type="domain" description="HU" evidence="3">
    <location>
        <begin position="2"/>
        <end position="117"/>
    </location>
</feature>
<dbReference type="InterPro" id="IPR041607">
    <property type="entry name" value="HU-HIG"/>
</dbReference>
<dbReference type="Proteomes" id="UP000023482">
    <property type="component" value="Unassembled WGS sequence"/>
</dbReference>
<dbReference type="SUPFAM" id="SSF47729">
    <property type="entry name" value="IHF-like DNA-binding proteins"/>
    <property type="match status" value="1"/>
</dbReference>
<proteinExistence type="predicted"/>
<dbReference type="Pfam" id="PF18291">
    <property type="entry name" value="HU-HIG"/>
    <property type="match status" value="1"/>
</dbReference>
<dbReference type="OrthoDB" id="1040974at2"/>
<evidence type="ECO:0000256" key="2">
    <source>
        <dbReference type="SAM" id="MobiDB-lite"/>
    </source>
</evidence>
<name>Z4X1K8_9PORP</name>
<dbReference type="InterPro" id="IPR010992">
    <property type="entry name" value="IHF-like_DNA-bd_dom_sf"/>
</dbReference>
<evidence type="ECO:0000313" key="4">
    <source>
        <dbReference type="EMBL" id="EWC93584.1"/>
    </source>
</evidence>
<organism evidence="4 5">
    <name type="scientific">Porphyromonas catoniae ATCC 51270</name>
    <dbReference type="NCBI Taxonomy" id="887901"/>
    <lineage>
        <taxon>Bacteria</taxon>
        <taxon>Pseudomonadati</taxon>
        <taxon>Bacteroidota</taxon>
        <taxon>Bacteroidia</taxon>
        <taxon>Bacteroidales</taxon>
        <taxon>Porphyromonadaceae</taxon>
        <taxon>Porphyromonas</taxon>
    </lineage>
</organism>
<comment type="caution">
    <text evidence="4">The sequence shown here is derived from an EMBL/GenBank/DDBJ whole genome shotgun (WGS) entry which is preliminary data.</text>
</comment>
<dbReference type="InterPro" id="IPR005902">
    <property type="entry name" value="HU_DNA-bd_put"/>
</dbReference>
<feature type="region of interest" description="Disordered" evidence="2">
    <location>
        <begin position="128"/>
        <end position="159"/>
    </location>
</feature>
<dbReference type="NCBIfam" id="TIGR01201">
    <property type="entry name" value="HU_rel"/>
    <property type="match status" value="1"/>
</dbReference>
<keyword evidence="5" id="KW-1185">Reference proteome</keyword>
<evidence type="ECO:0000256" key="1">
    <source>
        <dbReference type="ARBA" id="ARBA00023125"/>
    </source>
</evidence>
<accession>Z4X1K8</accession>
<dbReference type="RefSeq" id="WP_052328668.1">
    <property type="nucleotide sequence ID" value="NZ_JDFF01000003.1"/>
</dbReference>
<evidence type="ECO:0000313" key="5">
    <source>
        <dbReference type="Proteomes" id="UP000023482"/>
    </source>
</evidence>
<protein>
    <submittedName>
        <fullName evidence="4">Putative DNA-binding protein</fullName>
    </submittedName>
</protein>
<dbReference type="PATRIC" id="fig|887901.3.peg.97"/>
<dbReference type="AlphaFoldDB" id="Z4X1K8"/>
<sequence length="159" mass="17510">MLKFKIGKKKMSIGKRKGQTLYYAVQEEHPHTSWESVEKRIVSSTGISRADLRAVIIALTDIIEEEVGEGRSVDLADLGSIKAVGIGKMMDTFKEVTASTIKRAKMMFFFRGRLRDLPKKISYEVIKEEHVPHPKKAGKPGSEDTTPNPSKPGGGGVGI</sequence>
<keyword evidence="1 4" id="KW-0238">DNA-binding</keyword>
<dbReference type="GO" id="GO:0003677">
    <property type="term" value="F:DNA binding"/>
    <property type="evidence" value="ECO:0007669"/>
    <property type="project" value="UniProtKB-KW"/>
</dbReference>
<reference evidence="4 5" key="1">
    <citation type="submission" date="2014-01" db="EMBL/GenBank/DDBJ databases">
        <authorList>
            <person name="Durkin A.S."/>
            <person name="McCorrison J."/>
            <person name="Torralba M."/>
            <person name="Gillis M."/>
            <person name="Haft D.H."/>
            <person name="Methe B."/>
            <person name="Sutton G."/>
            <person name="Nelson K.E."/>
        </authorList>
    </citation>
    <scope>NUCLEOTIDE SEQUENCE [LARGE SCALE GENOMIC DNA]</scope>
    <source>
        <strain evidence="4 5">ATCC 51270</strain>
    </source>
</reference>
<dbReference type="EMBL" id="JDFF01000003">
    <property type="protein sequence ID" value="EWC93584.1"/>
    <property type="molecule type" value="Genomic_DNA"/>
</dbReference>